<dbReference type="RefSeq" id="WP_125096447.1">
    <property type="nucleotide sequence ID" value="NZ_RRUE01000002.1"/>
</dbReference>
<feature type="binding site" evidence="7">
    <location>
        <begin position="58"/>
        <end position="60"/>
    </location>
    <ligand>
        <name>5-amino-6-(D-ribitylamino)uracil</name>
        <dbReference type="ChEBI" id="CHEBI:15934"/>
    </ligand>
</feature>
<keyword evidence="4 7" id="KW-0686">Riboflavin biosynthesis</keyword>
<evidence type="ECO:0000313" key="8">
    <source>
        <dbReference type="EMBL" id="RRN44251.1"/>
    </source>
</evidence>
<evidence type="ECO:0000313" key="9">
    <source>
        <dbReference type="Proteomes" id="UP000270261"/>
    </source>
</evidence>
<dbReference type="PANTHER" id="PTHR21058">
    <property type="entry name" value="6,7-DIMETHYL-8-RIBITYLLUMAZINE SYNTHASE DMRL SYNTHASE LUMAZINE SYNTHASE"/>
    <property type="match status" value="1"/>
</dbReference>
<feature type="binding site" evidence="7">
    <location>
        <begin position="82"/>
        <end position="84"/>
    </location>
    <ligand>
        <name>5-amino-6-(D-ribitylamino)uracil</name>
        <dbReference type="ChEBI" id="CHEBI:15934"/>
    </ligand>
</feature>
<feature type="binding site" evidence="7">
    <location>
        <position position="24"/>
    </location>
    <ligand>
        <name>5-amino-6-(D-ribitylamino)uracil</name>
        <dbReference type="ChEBI" id="CHEBI:15934"/>
    </ligand>
</feature>
<dbReference type="CDD" id="cd09209">
    <property type="entry name" value="Lumazine_synthase-I"/>
    <property type="match status" value="1"/>
</dbReference>
<dbReference type="GO" id="GO:0009349">
    <property type="term" value="C:riboflavin synthase complex"/>
    <property type="evidence" value="ECO:0007669"/>
    <property type="project" value="UniProtKB-UniRule"/>
</dbReference>
<comment type="similarity">
    <text evidence="2 7">Belongs to the DMRL synthase family.</text>
</comment>
<evidence type="ECO:0000256" key="4">
    <source>
        <dbReference type="ARBA" id="ARBA00022619"/>
    </source>
</evidence>
<dbReference type="EMBL" id="RRUE01000002">
    <property type="protein sequence ID" value="RRN44251.1"/>
    <property type="molecule type" value="Genomic_DNA"/>
</dbReference>
<dbReference type="InterPro" id="IPR036467">
    <property type="entry name" value="LS/RS_sf"/>
</dbReference>
<organism evidence="8 9">
    <name type="scientific">Lautropia dentalis</name>
    <dbReference type="NCBI Taxonomy" id="2490857"/>
    <lineage>
        <taxon>Bacteria</taxon>
        <taxon>Pseudomonadati</taxon>
        <taxon>Pseudomonadota</taxon>
        <taxon>Betaproteobacteria</taxon>
        <taxon>Burkholderiales</taxon>
        <taxon>Burkholderiaceae</taxon>
        <taxon>Lautropia</taxon>
    </lineage>
</organism>
<comment type="caution">
    <text evidence="8">The sequence shown here is derived from an EMBL/GenBank/DDBJ whole genome shotgun (WGS) entry which is preliminary data.</text>
</comment>
<dbReference type="PANTHER" id="PTHR21058:SF0">
    <property type="entry name" value="6,7-DIMETHYL-8-RIBITYLLUMAZINE SYNTHASE"/>
    <property type="match status" value="1"/>
</dbReference>
<feature type="active site" description="Proton donor" evidence="7">
    <location>
        <position position="90"/>
    </location>
</feature>
<dbReference type="InterPro" id="IPR034964">
    <property type="entry name" value="LS"/>
</dbReference>
<dbReference type="UniPathway" id="UPA00275">
    <property type="reaction ID" value="UER00404"/>
</dbReference>
<dbReference type="GO" id="GO:0000906">
    <property type="term" value="F:6,7-dimethyl-8-ribityllumazine synthase activity"/>
    <property type="evidence" value="ECO:0007669"/>
    <property type="project" value="UniProtKB-UniRule"/>
</dbReference>
<dbReference type="Gene3D" id="3.40.50.960">
    <property type="entry name" value="Lumazine/riboflavin synthase"/>
    <property type="match status" value="1"/>
</dbReference>
<comment type="pathway">
    <text evidence="1 7">Cofactor biosynthesis; riboflavin biosynthesis; riboflavin from 2-hydroxy-3-oxobutyl phosphate and 5-amino-6-(D-ribitylamino)uracil: step 1/2.</text>
</comment>
<accession>A0A426FNH8</accession>
<dbReference type="OrthoDB" id="9809709at2"/>
<dbReference type="NCBIfam" id="TIGR00114">
    <property type="entry name" value="lumazine-synth"/>
    <property type="match status" value="1"/>
</dbReference>
<feature type="binding site" evidence="7">
    <location>
        <begin position="87"/>
        <end position="88"/>
    </location>
    <ligand>
        <name>(2S)-2-hydroxy-3-oxobutyl phosphate</name>
        <dbReference type="ChEBI" id="CHEBI:58830"/>
    </ligand>
</feature>
<evidence type="ECO:0000256" key="3">
    <source>
        <dbReference type="ARBA" id="ARBA00012664"/>
    </source>
</evidence>
<dbReference type="InterPro" id="IPR002180">
    <property type="entry name" value="LS/RS"/>
</dbReference>
<dbReference type="GO" id="GO:0009231">
    <property type="term" value="P:riboflavin biosynthetic process"/>
    <property type="evidence" value="ECO:0007669"/>
    <property type="project" value="UniProtKB-UniRule"/>
</dbReference>
<evidence type="ECO:0000256" key="2">
    <source>
        <dbReference type="ARBA" id="ARBA00007424"/>
    </source>
</evidence>
<keyword evidence="9" id="KW-1185">Reference proteome</keyword>
<name>A0A426FNH8_9BURK</name>
<gene>
    <name evidence="7" type="primary">ribH</name>
    <name evidence="8" type="ORF">EHV23_13040</name>
</gene>
<sequence>MSFDKIQGSLDGHGLRIGVVYSRFNEEFSLESLNACVAKLYELGVAESDVLVVSVPGALEVPLGLLNLGNSDEFDALIAVGTIIKGETYHFEVVCNESAAGVSRIALELGMPVANAILTTYNEEQARQRSAQKGAEAAEVAVEMARLGYALESLADVDDDEGDDEE</sequence>
<comment type="function">
    <text evidence="7">Catalyzes the formation of 6,7-dimethyl-8-ribityllumazine by condensation of 5-amino-6-(D-ribitylamino)uracil with 3,4-dihydroxy-2-butanone 4-phosphate. This is the penultimate step in the biosynthesis of riboflavin.</text>
</comment>
<evidence type="ECO:0000256" key="6">
    <source>
        <dbReference type="ARBA" id="ARBA00048785"/>
    </source>
</evidence>
<feature type="binding site" evidence="7">
    <location>
        <position position="129"/>
    </location>
    <ligand>
        <name>(2S)-2-hydroxy-3-oxobutyl phosphate</name>
        <dbReference type="ChEBI" id="CHEBI:58830"/>
    </ligand>
</feature>
<evidence type="ECO:0000256" key="7">
    <source>
        <dbReference type="HAMAP-Rule" id="MF_00178"/>
    </source>
</evidence>
<feature type="binding site" evidence="7">
    <location>
        <position position="115"/>
    </location>
    <ligand>
        <name>5-amino-6-(D-ribitylamino)uracil</name>
        <dbReference type="ChEBI" id="CHEBI:15934"/>
    </ligand>
</feature>
<comment type="catalytic activity">
    <reaction evidence="6 7">
        <text>(2S)-2-hydroxy-3-oxobutyl phosphate + 5-amino-6-(D-ribitylamino)uracil = 6,7-dimethyl-8-(1-D-ribityl)lumazine + phosphate + 2 H2O + H(+)</text>
        <dbReference type="Rhea" id="RHEA:26152"/>
        <dbReference type="ChEBI" id="CHEBI:15377"/>
        <dbReference type="ChEBI" id="CHEBI:15378"/>
        <dbReference type="ChEBI" id="CHEBI:15934"/>
        <dbReference type="ChEBI" id="CHEBI:43474"/>
        <dbReference type="ChEBI" id="CHEBI:58201"/>
        <dbReference type="ChEBI" id="CHEBI:58830"/>
        <dbReference type="EC" id="2.5.1.78"/>
    </reaction>
</comment>
<dbReference type="HAMAP" id="MF_00178">
    <property type="entry name" value="Lumazine_synth"/>
    <property type="match status" value="1"/>
</dbReference>
<dbReference type="EC" id="2.5.1.78" evidence="3 7"/>
<dbReference type="Pfam" id="PF00885">
    <property type="entry name" value="DMRL_synthase"/>
    <property type="match status" value="1"/>
</dbReference>
<dbReference type="GO" id="GO:0005829">
    <property type="term" value="C:cytosol"/>
    <property type="evidence" value="ECO:0007669"/>
    <property type="project" value="TreeGrafter"/>
</dbReference>
<keyword evidence="5 7" id="KW-0808">Transferase</keyword>
<dbReference type="Proteomes" id="UP000270261">
    <property type="component" value="Unassembled WGS sequence"/>
</dbReference>
<dbReference type="AlphaFoldDB" id="A0A426FNH8"/>
<proteinExistence type="inferred from homology"/>
<reference evidence="8 9" key="1">
    <citation type="submission" date="2018-11" db="EMBL/GenBank/DDBJ databases">
        <title>Genome sequencing of Lautropia sp. KCOM 2505 (= ChDC F240).</title>
        <authorList>
            <person name="Kook J.-K."/>
            <person name="Park S.-N."/>
            <person name="Lim Y.K."/>
        </authorList>
    </citation>
    <scope>NUCLEOTIDE SEQUENCE [LARGE SCALE GENOMIC DNA]</scope>
    <source>
        <strain evidence="8 9">KCOM 2505</strain>
    </source>
</reference>
<evidence type="ECO:0000256" key="1">
    <source>
        <dbReference type="ARBA" id="ARBA00004917"/>
    </source>
</evidence>
<dbReference type="SUPFAM" id="SSF52121">
    <property type="entry name" value="Lumazine synthase"/>
    <property type="match status" value="1"/>
</dbReference>
<evidence type="ECO:0000256" key="5">
    <source>
        <dbReference type="ARBA" id="ARBA00022679"/>
    </source>
</evidence>
<protein>
    <recommendedName>
        <fullName evidence="3 7">6,7-dimethyl-8-ribityllumazine synthase</fullName>
        <shortName evidence="7">DMRL synthase</shortName>
        <shortName evidence="7">LS</shortName>
        <shortName evidence="7">Lumazine synthase</shortName>
        <ecNumber evidence="3 7">2.5.1.78</ecNumber>
    </recommendedName>
</protein>